<feature type="region of interest" description="Disordered" evidence="1">
    <location>
        <begin position="62"/>
        <end position="82"/>
    </location>
</feature>
<evidence type="ECO:0000313" key="2">
    <source>
        <dbReference type="EMBL" id="MBD2705502.1"/>
    </source>
</evidence>
<name>A0A927GAD7_9BACT</name>
<feature type="region of interest" description="Disordered" evidence="1">
    <location>
        <begin position="414"/>
        <end position="437"/>
    </location>
</feature>
<dbReference type="RefSeq" id="WP_190892990.1">
    <property type="nucleotide sequence ID" value="NZ_JACWZY010000059.1"/>
</dbReference>
<dbReference type="EMBL" id="JACWZY010000059">
    <property type="protein sequence ID" value="MBD2705502.1"/>
    <property type="molecule type" value="Genomic_DNA"/>
</dbReference>
<organism evidence="2 3">
    <name type="scientific">Spirosoma profusum</name>
    <dbReference type="NCBI Taxonomy" id="2771354"/>
    <lineage>
        <taxon>Bacteria</taxon>
        <taxon>Pseudomonadati</taxon>
        <taxon>Bacteroidota</taxon>
        <taxon>Cytophagia</taxon>
        <taxon>Cytophagales</taxon>
        <taxon>Cytophagaceae</taxon>
        <taxon>Spirosoma</taxon>
    </lineage>
</organism>
<reference evidence="2" key="1">
    <citation type="submission" date="2020-09" db="EMBL/GenBank/DDBJ databases">
        <authorList>
            <person name="Kim M.K."/>
        </authorList>
    </citation>
    <scope>NUCLEOTIDE SEQUENCE</scope>
    <source>
        <strain evidence="2">BT702</strain>
    </source>
</reference>
<accession>A0A927GAD7</accession>
<comment type="caution">
    <text evidence="2">The sequence shown here is derived from an EMBL/GenBank/DDBJ whole genome shotgun (WGS) entry which is preliminary data.</text>
</comment>
<feature type="compositionally biased region" description="Polar residues" evidence="1">
    <location>
        <begin position="421"/>
        <end position="437"/>
    </location>
</feature>
<protein>
    <submittedName>
        <fullName evidence="2">Uncharacterized protein</fullName>
    </submittedName>
</protein>
<dbReference type="Proteomes" id="UP000598820">
    <property type="component" value="Unassembled WGS sequence"/>
</dbReference>
<feature type="region of interest" description="Disordered" evidence="1">
    <location>
        <begin position="388"/>
        <end position="407"/>
    </location>
</feature>
<evidence type="ECO:0000256" key="1">
    <source>
        <dbReference type="SAM" id="MobiDB-lite"/>
    </source>
</evidence>
<evidence type="ECO:0000313" key="3">
    <source>
        <dbReference type="Proteomes" id="UP000598820"/>
    </source>
</evidence>
<proteinExistence type="predicted"/>
<sequence>MSTPSLIKVYRLASEAVLSGTDQGTLYAYYILPQGVMVNLEDIQEPLRDGLERYMGNLSDLPTDCDLPDPPDEPTVPGDDGKPVWNTTASFRKFIKGQLYEEELRFSFLTPAAGKTITGFGDNNSLPPFLSIQTRPNDNPVLRGTIPADYVPNAINFTLHGFQSDGKVSADKSFTLETDSAPAIGAYLIAQPSDRSLLLLIRPESIGGVAKPKVRFVAGPAGFDARQFEARQQFRSVGSTIYNFDHTWLPVANGEYAVEIQHNTLTKYLKIIWNGTAILAEQTLLDTQPSVNNNGGVGTAITVAAVDHEYVIDSPGSLHPDRVHVWVKLSAPDTAQYALQVVNGDGSLSPSTPVWADMYTPLTGDAKGYQWTLDAFPDQRQSFRAKTNPSQVVVVGPGMPQDSQPYPRRTVYPITGGGNNTGDQSGTNLSDTFTYNE</sequence>
<keyword evidence="3" id="KW-1185">Reference proteome</keyword>
<gene>
    <name evidence="2" type="ORF">IC229_33130</name>
</gene>
<dbReference type="AlphaFoldDB" id="A0A927GAD7"/>